<feature type="coiled-coil region" evidence="1">
    <location>
        <begin position="37"/>
        <end position="64"/>
    </location>
</feature>
<name>A0ABW5X6L5_9FLAO</name>
<proteinExistence type="predicted"/>
<reference evidence="3" key="1">
    <citation type="journal article" date="2019" name="Int. J. Syst. Evol. Microbiol.">
        <title>The Global Catalogue of Microorganisms (GCM) 10K type strain sequencing project: providing services to taxonomists for standard genome sequencing and annotation.</title>
        <authorList>
            <consortium name="The Broad Institute Genomics Platform"/>
            <consortium name="The Broad Institute Genome Sequencing Center for Infectious Disease"/>
            <person name="Wu L."/>
            <person name="Ma J."/>
        </authorList>
    </citation>
    <scope>NUCLEOTIDE SEQUENCE [LARGE SCALE GENOMIC DNA]</scope>
    <source>
        <strain evidence="3">KCTC 52925</strain>
    </source>
</reference>
<comment type="caution">
    <text evidence="2">The sequence shown here is derived from an EMBL/GenBank/DDBJ whole genome shotgun (WGS) entry which is preliminary data.</text>
</comment>
<evidence type="ECO:0000256" key="1">
    <source>
        <dbReference type="SAM" id="Coils"/>
    </source>
</evidence>
<dbReference type="RefSeq" id="WP_251743187.1">
    <property type="nucleotide sequence ID" value="NZ_JBHUOJ010000030.1"/>
</dbReference>
<keyword evidence="1" id="KW-0175">Coiled coil</keyword>
<accession>A0ABW5X6L5</accession>
<dbReference type="EMBL" id="JBHUOJ010000030">
    <property type="protein sequence ID" value="MFD2834162.1"/>
    <property type="molecule type" value="Genomic_DNA"/>
</dbReference>
<protein>
    <submittedName>
        <fullName evidence="2">Uncharacterized protein</fullName>
    </submittedName>
</protein>
<evidence type="ECO:0000313" key="3">
    <source>
        <dbReference type="Proteomes" id="UP001597438"/>
    </source>
</evidence>
<dbReference type="Proteomes" id="UP001597438">
    <property type="component" value="Unassembled WGS sequence"/>
</dbReference>
<evidence type="ECO:0000313" key="2">
    <source>
        <dbReference type="EMBL" id="MFD2834162.1"/>
    </source>
</evidence>
<keyword evidence="3" id="KW-1185">Reference proteome</keyword>
<sequence>MSQVSHCPTCGGTSKIKEKDGKIIYQAVQDDEAFKKVAQLKKVIEKLKGEIKTLEKELRDLKSK</sequence>
<organism evidence="2 3">
    <name type="scientific">Christiangramia antarctica</name>
    <dbReference type="NCBI Taxonomy" id="2058158"/>
    <lineage>
        <taxon>Bacteria</taxon>
        <taxon>Pseudomonadati</taxon>
        <taxon>Bacteroidota</taxon>
        <taxon>Flavobacteriia</taxon>
        <taxon>Flavobacteriales</taxon>
        <taxon>Flavobacteriaceae</taxon>
        <taxon>Christiangramia</taxon>
    </lineage>
</organism>
<gene>
    <name evidence="2" type="ORF">ACFSYS_12770</name>
</gene>